<feature type="domain" description="PpiC" evidence="6">
    <location>
        <begin position="270"/>
        <end position="367"/>
    </location>
</feature>
<evidence type="ECO:0000259" key="6">
    <source>
        <dbReference type="PROSITE" id="PS50198"/>
    </source>
</evidence>
<comment type="caution">
    <text evidence="7">The sequence shown here is derived from an EMBL/GenBank/DDBJ whole genome shotgun (WGS) entry which is preliminary data.</text>
</comment>
<dbReference type="OrthoDB" id="9791746at2"/>
<dbReference type="PANTHER" id="PTHR47637:SF1">
    <property type="entry name" value="CHAPERONE SURA"/>
    <property type="match status" value="1"/>
</dbReference>
<dbReference type="InterPro" id="IPR027304">
    <property type="entry name" value="Trigger_fact/SurA_dom_sf"/>
</dbReference>
<protein>
    <recommendedName>
        <fullName evidence="1">Parvulin-like PPIase</fullName>
    </recommendedName>
    <alternativeName>
        <fullName evidence="3">Peptidyl-prolyl cis-trans isomerase plp</fullName>
    </alternativeName>
    <alternativeName>
        <fullName evidence="4">Rotamase plp</fullName>
    </alternativeName>
</protein>
<evidence type="ECO:0000313" key="7">
    <source>
        <dbReference type="EMBL" id="RVV98933.1"/>
    </source>
</evidence>
<dbReference type="SUPFAM" id="SSF109998">
    <property type="entry name" value="Triger factor/SurA peptide-binding domain-like"/>
    <property type="match status" value="1"/>
</dbReference>
<evidence type="ECO:0000313" key="8">
    <source>
        <dbReference type="Proteomes" id="UP000285908"/>
    </source>
</evidence>
<evidence type="ECO:0000256" key="4">
    <source>
        <dbReference type="ARBA" id="ARBA00031484"/>
    </source>
</evidence>
<proteinExistence type="predicted"/>
<dbReference type="Pfam" id="PF13624">
    <property type="entry name" value="SurA_N_3"/>
    <property type="match status" value="1"/>
</dbReference>
<evidence type="ECO:0000256" key="1">
    <source>
        <dbReference type="ARBA" id="ARBA00018370"/>
    </source>
</evidence>
<evidence type="ECO:0000256" key="2">
    <source>
        <dbReference type="ARBA" id="ARBA00022729"/>
    </source>
</evidence>
<keyword evidence="5 7" id="KW-0413">Isomerase</keyword>
<sequence>MDRQHRGPVRCRLGTGAARGRRPAISQRMHHARPFGIAALHVLDKRDTRDQLRGPGVSGRLRVGRRHVGRPGGLQELKTKGGFGMKRESGKRDVGRNFGRIIGAAAVAAALSGVPFGAGPLGIATPAQAQGMFAPVAEVDDRVITRWELDQRAKMLKLFRNPGDPQEGALEALIDERLQTREAERVGITVTEEQILAGEEEFAQRANLGREDFLAALAQAGVERESLRDFVTAGLLWREYVRERFRPRADISDSDVDKALTRLARDPAAGVRVLVSEIILPANNARNAARSEQLVGEIVTLDSQAAFSDAARRYSASPSREKGGQIDWLELSNLPPPIAQALLQSTEGTVAGPFPLPNALALFQLRDIDDTGQAAPTPKAVDYAVFTVAAGQGPEALAEGRRLAARVDTCGDLYGVAEGLPPQRLQRADPPTPFAQIPDDVKLQLARLDPNETTLSVGPDGALRLTMLCGRIFPQGENVTRDAVRSQLVSSQLQGMAEALVAELRANAYIRYY</sequence>
<name>A0A438AJH0_9RHOB</name>
<keyword evidence="5" id="KW-0697">Rotamase</keyword>
<dbReference type="SUPFAM" id="SSF54534">
    <property type="entry name" value="FKBP-like"/>
    <property type="match status" value="1"/>
</dbReference>
<dbReference type="PANTHER" id="PTHR47637">
    <property type="entry name" value="CHAPERONE SURA"/>
    <property type="match status" value="1"/>
</dbReference>
<dbReference type="Pfam" id="PF00639">
    <property type="entry name" value="Rotamase"/>
    <property type="match status" value="1"/>
</dbReference>
<accession>A0A438AJH0</accession>
<dbReference type="Gene3D" id="1.10.4030.10">
    <property type="entry name" value="Porin chaperone SurA, peptide-binding domain"/>
    <property type="match status" value="1"/>
</dbReference>
<gene>
    <name evidence="7" type="ORF">EKE94_08605</name>
</gene>
<dbReference type="EMBL" id="RQXX01000002">
    <property type="protein sequence ID" value="RVV98933.1"/>
    <property type="molecule type" value="Genomic_DNA"/>
</dbReference>
<dbReference type="PROSITE" id="PS50198">
    <property type="entry name" value="PPIC_PPIASE_2"/>
    <property type="match status" value="1"/>
</dbReference>
<reference evidence="7 8" key="1">
    <citation type="submission" date="2018-11" db="EMBL/GenBank/DDBJ databases">
        <title>Mesobaculum littorinae gen. nov., sp. nov., isolated from Littorina scabra that represents a novel genus of the order Rhodobacteraceae.</title>
        <authorList>
            <person name="Li F."/>
        </authorList>
    </citation>
    <scope>NUCLEOTIDE SEQUENCE [LARGE SCALE GENOMIC DNA]</scope>
    <source>
        <strain evidence="7 8">M0103</strain>
    </source>
</reference>
<dbReference type="InterPro" id="IPR000297">
    <property type="entry name" value="PPIase_PpiC"/>
</dbReference>
<dbReference type="GO" id="GO:0003755">
    <property type="term" value="F:peptidyl-prolyl cis-trans isomerase activity"/>
    <property type="evidence" value="ECO:0007669"/>
    <property type="project" value="UniProtKB-KW"/>
</dbReference>
<dbReference type="InterPro" id="IPR046357">
    <property type="entry name" value="PPIase_dom_sf"/>
</dbReference>
<dbReference type="AlphaFoldDB" id="A0A438AJH0"/>
<evidence type="ECO:0000256" key="3">
    <source>
        <dbReference type="ARBA" id="ARBA00030642"/>
    </source>
</evidence>
<keyword evidence="8" id="KW-1185">Reference proteome</keyword>
<keyword evidence="2" id="KW-0732">Signal</keyword>
<organism evidence="7 8">
    <name type="scientific">Mesobaculum littorinae</name>
    <dbReference type="NCBI Taxonomy" id="2486419"/>
    <lineage>
        <taxon>Bacteria</taxon>
        <taxon>Pseudomonadati</taxon>
        <taxon>Pseudomonadota</taxon>
        <taxon>Alphaproteobacteria</taxon>
        <taxon>Rhodobacterales</taxon>
        <taxon>Roseobacteraceae</taxon>
        <taxon>Mesobaculum</taxon>
    </lineage>
</organism>
<evidence type="ECO:0000256" key="5">
    <source>
        <dbReference type="PROSITE-ProRule" id="PRU00278"/>
    </source>
</evidence>
<dbReference type="Gene3D" id="3.10.50.40">
    <property type="match status" value="1"/>
</dbReference>
<dbReference type="Proteomes" id="UP000285908">
    <property type="component" value="Unassembled WGS sequence"/>
</dbReference>
<dbReference type="InterPro" id="IPR050280">
    <property type="entry name" value="OMP_Chaperone_SurA"/>
</dbReference>